<keyword evidence="6 11" id="KW-0067">ATP-binding</keyword>
<evidence type="ECO:0000256" key="7">
    <source>
        <dbReference type="ARBA" id="ARBA00022967"/>
    </source>
</evidence>
<dbReference type="Pfam" id="PF00005">
    <property type="entry name" value="ABC_tran"/>
    <property type="match status" value="1"/>
</dbReference>
<keyword evidence="10 11" id="KW-0472">Membrane</keyword>
<dbReference type="GO" id="GO:0015413">
    <property type="term" value="F:ABC-type nickel transporter activity"/>
    <property type="evidence" value="ECO:0007669"/>
    <property type="project" value="UniProtKB-UniRule"/>
</dbReference>
<evidence type="ECO:0000256" key="10">
    <source>
        <dbReference type="ARBA" id="ARBA00023136"/>
    </source>
</evidence>
<keyword evidence="4 11" id="KW-0533">Nickel</keyword>
<keyword evidence="8 11" id="KW-0406">Ion transport</keyword>
<keyword evidence="5 11" id="KW-0547">Nucleotide-binding</keyword>
<protein>
    <recommendedName>
        <fullName evidence="11">Nickel import ATP-binding protein NikE</fullName>
        <ecNumber evidence="11">7.2.2.11</ecNumber>
    </recommendedName>
</protein>
<comment type="catalytic activity">
    <reaction evidence="11">
        <text>Ni(2+)(out) + ATP + H2O = Ni(2+)(in) + ADP + phosphate + H(+)</text>
        <dbReference type="Rhea" id="RHEA:15557"/>
        <dbReference type="ChEBI" id="CHEBI:15377"/>
        <dbReference type="ChEBI" id="CHEBI:15378"/>
        <dbReference type="ChEBI" id="CHEBI:30616"/>
        <dbReference type="ChEBI" id="CHEBI:43474"/>
        <dbReference type="ChEBI" id="CHEBI:49786"/>
        <dbReference type="ChEBI" id="CHEBI:456216"/>
        <dbReference type="EC" id="7.2.2.11"/>
    </reaction>
</comment>
<keyword evidence="1 11" id="KW-0813">Transport</keyword>
<evidence type="ECO:0000256" key="9">
    <source>
        <dbReference type="ARBA" id="ARBA00023112"/>
    </source>
</evidence>
<evidence type="ECO:0000256" key="11">
    <source>
        <dbReference type="RuleBase" id="RU369064"/>
    </source>
</evidence>
<dbReference type="GO" id="GO:0005886">
    <property type="term" value="C:plasma membrane"/>
    <property type="evidence" value="ECO:0007669"/>
    <property type="project" value="UniProtKB-SubCell"/>
</dbReference>
<evidence type="ECO:0000256" key="5">
    <source>
        <dbReference type="ARBA" id="ARBA00022741"/>
    </source>
</evidence>
<dbReference type="InterPro" id="IPR003593">
    <property type="entry name" value="AAA+_ATPase"/>
</dbReference>
<name>A0A2V3U022_9HYPH</name>
<keyword evidence="9 11" id="KW-0921">Nickel transport</keyword>
<gene>
    <name evidence="13" type="ORF">C7450_111122</name>
</gene>
<dbReference type="InterPro" id="IPR050319">
    <property type="entry name" value="ABC_transp_ATP-bind"/>
</dbReference>
<dbReference type="InterPro" id="IPR027417">
    <property type="entry name" value="P-loop_NTPase"/>
</dbReference>
<dbReference type="Proteomes" id="UP000248021">
    <property type="component" value="Unassembled WGS sequence"/>
</dbReference>
<evidence type="ECO:0000256" key="6">
    <source>
        <dbReference type="ARBA" id="ARBA00022840"/>
    </source>
</evidence>
<dbReference type="RefSeq" id="WP_110377058.1">
    <property type="nucleotide sequence ID" value="NZ_JAHBRY010000001.1"/>
</dbReference>
<dbReference type="EC" id="7.2.2.11" evidence="11"/>
<comment type="similarity">
    <text evidence="11">Belongs to the ABC transporter superfamily. Nickel importer (TC 3.A.1.5.3) family.</text>
</comment>
<organism evidence="13 14">
    <name type="scientific">Chelatococcus asaccharovorans</name>
    <dbReference type="NCBI Taxonomy" id="28210"/>
    <lineage>
        <taxon>Bacteria</taxon>
        <taxon>Pseudomonadati</taxon>
        <taxon>Pseudomonadota</taxon>
        <taxon>Alphaproteobacteria</taxon>
        <taxon>Hyphomicrobiales</taxon>
        <taxon>Chelatococcaceae</taxon>
        <taxon>Chelatococcus</taxon>
    </lineage>
</organism>
<proteinExistence type="inferred from homology"/>
<dbReference type="Gene3D" id="3.40.50.300">
    <property type="entry name" value="P-loop containing nucleotide triphosphate hydrolases"/>
    <property type="match status" value="1"/>
</dbReference>
<dbReference type="PANTHER" id="PTHR43776:SF7">
    <property type="entry name" value="D,D-DIPEPTIDE TRANSPORT ATP-BINDING PROTEIN DDPF-RELATED"/>
    <property type="match status" value="1"/>
</dbReference>
<dbReference type="PANTHER" id="PTHR43776">
    <property type="entry name" value="TRANSPORT ATP-BINDING PROTEIN"/>
    <property type="match status" value="1"/>
</dbReference>
<keyword evidence="14" id="KW-1185">Reference proteome</keyword>
<keyword evidence="3 11" id="KW-0997">Cell inner membrane</keyword>
<dbReference type="EMBL" id="QJJK01000011">
    <property type="protein sequence ID" value="PXW54591.1"/>
    <property type="molecule type" value="Genomic_DNA"/>
</dbReference>
<dbReference type="NCBIfam" id="NF007739">
    <property type="entry name" value="PRK10419.1"/>
    <property type="match status" value="1"/>
</dbReference>
<comment type="subcellular location">
    <subcellularLocation>
        <location evidence="11">Cell inner membrane</location>
        <topology evidence="11">Peripheral membrane protein</topology>
    </subcellularLocation>
</comment>
<evidence type="ECO:0000256" key="4">
    <source>
        <dbReference type="ARBA" id="ARBA00022596"/>
    </source>
</evidence>
<dbReference type="CDD" id="cd03257">
    <property type="entry name" value="ABC_NikE_OppD_transporters"/>
    <property type="match status" value="1"/>
</dbReference>
<comment type="function">
    <text evidence="11">Part of the ABC transporter complex NikABCDE involved in nickel import. Responsible for energy coupling to the transport system.</text>
</comment>
<evidence type="ECO:0000256" key="8">
    <source>
        <dbReference type="ARBA" id="ARBA00023065"/>
    </source>
</evidence>
<evidence type="ECO:0000256" key="1">
    <source>
        <dbReference type="ARBA" id="ARBA00022448"/>
    </source>
</evidence>
<dbReference type="PROSITE" id="PS00211">
    <property type="entry name" value="ABC_TRANSPORTER_1"/>
    <property type="match status" value="1"/>
</dbReference>
<sequence length="269" mass="29495">MTPLIEARGLGRSYRTFSLMGSAAPKVVLDGIDLTIRPGETLGLLGRSGCGKSTLGRLILGLEKPDRGDIRFRGTALGALDSAGLAAFRRAVQVVFQDSLEAVNPRHNVERIIAEPLRHLTDLNQEQRAARVRELLLEVGLTADDATKLPVQMSGGQLQRVCIARALAPQPELIVLDEAVSNLDLVLQIQTIDLFKQIQEARGTAFLFVTHDLRLVHRFCERVVVMDGGRIVEDVPVTRPLHFTHPAARALQGAVLPARPTRRHEQPTV</sequence>
<evidence type="ECO:0000313" key="13">
    <source>
        <dbReference type="EMBL" id="PXW54591.1"/>
    </source>
</evidence>
<dbReference type="InterPro" id="IPR003439">
    <property type="entry name" value="ABC_transporter-like_ATP-bd"/>
</dbReference>
<dbReference type="PROSITE" id="PS50893">
    <property type="entry name" value="ABC_TRANSPORTER_2"/>
    <property type="match status" value="1"/>
</dbReference>
<dbReference type="GO" id="GO:0016151">
    <property type="term" value="F:nickel cation binding"/>
    <property type="evidence" value="ECO:0007669"/>
    <property type="project" value="UniProtKB-UniRule"/>
</dbReference>
<feature type="domain" description="ABC transporter" evidence="12">
    <location>
        <begin position="14"/>
        <end position="253"/>
    </location>
</feature>
<keyword evidence="2 11" id="KW-1003">Cell membrane</keyword>
<dbReference type="InterPro" id="IPR014137">
    <property type="entry name" value="Nickel_NikE"/>
</dbReference>
<evidence type="ECO:0000256" key="2">
    <source>
        <dbReference type="ARBA" id="ARBA00022475"/>
    </source>
</evidence>
<evidence type="ECO:0000259" key="12">
    <source>
        <dbReference type="PROSITE" id="PS50893"/>
    </source>
</evidence>
<comment type="subunit">
    <text evidence="11">The complex is composed of two ATP-binding proteins (NikD and NikE), two transmembrane proteins (NikB and NikC) and a solute-binding protein (NikA).</text>
</comment>
<dbReference type="GO" id="GO:0005524">
    <property type="term" value="F:ATP binding"/>
    <property type="evidence" value="ECO:0007669"/>
    <property type="project" value="UniProtKB-UniRule"/>
</dbReference>
<dbReference type="InterPro" id="IPR017871">
    <property type="entry name" value="ABC_transporter-like_CS"/>
</dbReference>
<dbReference type="NCBIfam" id="TIGR02769">
    <property type="entry name" value="nickel_nikE"/>
    <property type="match status" value="1"/>
</dbReference>
<dbReference type="OrthoDB" id="9784450at2"/>
<dbReference type="AlphaFoldDB" id="A0A2V3U022"/>
<evidence type="ECO:0000313" key="14">
    <source>
        <dbReference type="Proteomes" id="UP000248021"/>
    </source>
</evidence>
<dbReference type="SUPFAM" id="SSF52540">
    <property type="entry name" value="P-loop containing nucleoside triphosphate hydrolases"/>
    <property type="match status" value="1"/>
</dbReference>
<dbReference type="SMART" id="SM00382">
    <property type="entry name" value="AAA"/>
    <property type="match status" value="1"/>
</dbReference>
<evidence type="ECO:0000256" key="3">
    <source>
        <dbReference type="ARBA" id="ARBA00022519"/>
    </source>
</evidence>
<accession>A0A2V3U022</accession>
<comment type="caution">
    <text evidence="13">The sequence shown here is derived from an EMBL/GenBank/DDBJ whole genome shotgun (WGS) entry which is preliminary data.</text>
</comment>
<reference evidence="13 14" key="1">
    <citation type="submission" date="2018-05" db="EMBL/GenBank/DDBJ databases">
        <title>Genomic Encyclopedia of Type Strains, Phase IV (KMG-IV): sequencing the most valuable type-strain genomes for metagenomic binning, comparative biology and taxonomic classification.</title>
        <authorList>
            <person name="Goeker M."/>
        </authorList>
    </citation>
    <scope>NUCLEOTIDE SEQUENCE [LARGE SCALE GENOMIC DNA]</scope>
    <source>
        <strain evidence="13 14">DSM 6462</strain>
    </source>
</reference>
<keyword evidence="7 11" id="KW-1278">Translocase</keyword>
<dbReference type="GO" id="GO:0016887">
    <property type="term" value="F:ATP hydrolysis activity"/>
    <property type="evidence" value="ECO:0007669"/>
    <property type="project" value="InterPro"/>
</dbReference>